<keyword evidence="4 10" id="KW-0812">Transmembrane</keyword>
<dbReference type="OrthoDB" id="9777124at2"/>
<dbReference type="InterPro" id="IPR003811">
    <property type="entry name" value="G3P_acylTferase_PlsY"/>
</dbReference>
<feature type="transmembrane region" description="Helical" evidence="10">
    <location>
        <begin position="79"/>
        <end position="98"/>
    </location>
</feature>
<keyword evidence="11" id="KW-0012">Acyltransferase</keyword>
<dbReference type="Proteomes" id="UP000293568">
    <property type="component" value="Chromosome"/>
</dbReference>
<dbReference type="SMART" id="SM01207">
    <property type="entry name" value="G3P_acyltransf"/>
    <property type="match status" value="1"/>
</dbReference>
<sequence>MIVLLTACTFISGSLMFSYWFGLLAKKNIKTVGDGNPGALNLWKASGYKWGIAGLMLDFLKGYLPLAAVMLGSGYAGHYGMIPIAVAPIAGHAFSPFLKGKGGKAIAVTFGVWSAITWFEASLAYAVILAVMVAVTRVANKGKPISSETDGLHIVCGMLLLLVYLAVRPFAAAVLWVWAGSFLILAYKHRRELASFIRKKTSKNDFNSGV</sequence>
<keyword evidence="7 10" id="KW-0472">Membrane</keyword>
<keyword evidence="6" id="KW-0443">Lipid metabolism</keyword>
<keyword evidence="8" id="KW-0594">Phospholipid biosynthesis</keyword>
<evidence type="ECO:0000256" key="10">
    <source>
        <dbReference type="SAM" id="Phobius"/>
    </source>
</evidence>
<feature type="transmembrane region" description="Helical" evidence="10">
    <location>
        <begin position="173"/>
        <end position="190"/>
    </location>
</feature>
<proteinExistence type="predicted"/>
<evidence type="ECO:0000256" key="3">
    <source>
        <dbReference type="ARBA" id="ARBA00022679"/>
    </source>
</evidence>
<keyword evidence="5 10" id="KW-1133">Transmembrane helix</keyword>
<evidence type="ECO:0000256" key="7">
    <source>
        <dbReference type="ARBA" id="ARBA00023136"/>
    </source>
</evidence>
<name>A0A4P6EXW2_9BACL</name>
<keyword evidence="2" id="KW-0444">Lipid biosynthesis</keyword>
<dbReference type="GO" id="GO:0008654">
    <property type="term" value="P:phospholipid biosynthetic process"/>
    <property type="evidence" value="ECO:0007669"/>
    <property type="project" value="UniProtKB-KW"/>
</dbReference>
<keyword evidence="12" id="KW-1185">Reference proteome</keyword>
<organism evidence="11 12">
    <name type="scientific">Paenibacillus protaetiae</name>
    <dbReference type="NCBI Taxonomy" id="2509456"/>
    <lineage>
        <taxon>Bacteria</taxon>
        <taxon>Bacillati</taxon>
        <taxon>Bacillota</taxon>
        <taxon>Bacilli</taxon>
        <taxon>Bacillales</taxon>
        <taxon>Paenibacillaceae</taxon>
        <taxon>Paenibacillus</taxon>
    </lineage>
</organism>
<evidence type="ECO:0000256" key="1">
    <source>
        <dbReference type="ARBA" id="ARBA00022475"/>
    </source>
</evidence>
<evidence type="ECO:0000256" key="5">
    <source>
        <dbReference type="ARBA" id="ARBA00022989"/>
    </source>
</evidence>
<dbReference type="EMBL" id="CP035492">
    <property type="protein sequence ID" value="QAY65457.1"/>
    <property type="molecule type" value="Genomic_DNA"/>
</dbReference>
<dbReference type="GO" id="GO:0005886">
    <property type="term" value="C:plasma membrane"/>
    <property type="evidence" value="ECO:0007669"/>
    <property type="project" value="InterPro"/>
</dbReference>
<evidence type="ECO:0000256" key="4">
    <source>
        <dbReference type="ARBA" id="ARBA00022692"/>
    </source>
</evidence>
<keyword evidence="3 11" id="KW-0808">Transferase</keyword>
<dbReference type="AlphaFoldDB" id="A0A4P6EXW2"/>
<evidence type="ECO:0000256" key="6">
    <source>
        <dbReference type="ARBA" id="ARBA00023098"/>
    </source>
</evidence>
<dbReference type="PANTHER" id="PTHR30309:SF1">
    <property type="entry name" value="GLYCEROL-3-PHOSPHATE ACYLTRANSFERASE 1"/>
    <property type="match status" value="1"/>
</dbReference>
<evidence type="ECO:0000313" key="11">
    <source>
        <dbReference type="EMBL" id="QAY65457.1"/>
    </source>
</evidence>
<dbReference type="GO" id="GO:0043772">
    <property type="term" value="F:acyl-phosphate glycerol-3-phosphate acyltransferase activity"/>
    <property type="evidence" value="ECO:0007669"/>
    <property type="project" value="InterPro"/>
</dbReference>
<evidence type="ECO:0000313" key="12">
    <source>
        <dbReference type="Proteomes" id="UP000293568"/>
    </source>
</evidence>
<dbReference type="PANTHER" id="PTHR30309">
    <property type="entry name" value="INNER MEMBRANE PROTEIN YGIH"/>
    <property type="match status" value="1"/>
</dbReference>
<protein>
    <submittedName>
        <fullName evidence="11">Glycerol-3-phosphate acyltransferase</fullName>
    </submittedName>
</protein>
<gene>
    <name evidence="11" type="ORF">ET464_02760</name>
</gene>
<evidence type="ECO:0000256" key="9">
    <source>
        <dbReference type="ARBA" id="ARBA00023264"/>
    </source>
</evidence>
<reference evidence="11 12" key="1">
    <citation type="submission" date="2019-01" db="EMBL/GenBank/DDBJ databases">
        <title>Genome sequencing of strain FW100M-2.</title>
        <authorList>
            <person name="Heo J."/>
            <person name="Kim S.-J."/>
            <person name="Kim J.-S."/>
            <person name="Hong S.-B."/>
            <person name="Kwon S.-W."/>
        </authorList>
    </citation>
    <scope>NUCLEOTIDE SEQUENCE [LARGE SCALE GENOMIC DNA]</scope>
    <source>
        <strain evidence="11 12">FW100M-2</strain>
    </source>
</reference>
<dbReference type="RefSeq" id="WP_129438045.1">
    <property type="nucleotide sequence ID" value="NZ_CP035492.1"/>
</dbReference>
<feature type="transmembrane region" description="Helical" evidence="10">
    <location>
        <begin position="118"/>
        <end position="139"/>
    </location>
</feature>
<keyword evidence="1" id="KW-1003">Cell membrane</keyword>
<dbReference type="Pfam" id="PF02660">
    <property type="entry name" value="G3P_acyltransf"/>
    <property type="match status" value="1"/>
</dbReference>
<dbReference type="KEGG" id="pprt:ET464_02760"/>
<evidence type="ECO:0000256" key="2">
    <source>
        <dbReference type="ARBA" id="ARBA00022516"/>
    </source>
</evidence>
<accession>A0A4P6EXW2</accession>
<evidence type="ECO:0000256" key="8">
    <source>
        <dbReference type="ARBA" id="ARBA00023209"/>
    </source>
</evidence>
<keyword evidence="9" id="KW-1208">Phospholipid metabolism</keyword>